<dbReference type="InterPro" id="IPR050680">
    <property type="entry name" value="YpeA/RimI_acetyltransf"/>
</dbReference>
<accession>A0A158CWU6</accession>
<dbReference type="Gene3D" id="3.40.630.30">
    <property type="match status" value="1"/>
</dbReference>
<dbReference type="OrthoDB" id="9796919at2"/>
<evidence type="ECO:0000256" key="1">
    <source>
        <dbReference type="ARBA" id="ARBA00022679"/>
    </source>
</evidence>
<name>A0A158CWU6_9BURK</name>
<keyword evidence="2" id="KW-0012">Acyltransferase</keyword>
<comment type="caution">
    <text evidence="4">The sequence shown here is derived from an EMBL/GenBank/DDBJ whole genome shotgun (WGS) entry which is preliminary data.</text>
</comment>
<dbReference type="InterPro" id="IPR013653">
    <property type="entry name" value="GCN5-like_dom"/>
</dbReference>
<dbReference type="GO" id="GO:0016747">
    <property type="term" value="F:acyltransferase activity, transferring groups other than amino-acyl groups"/>
    <property type="evidence" value="ECO:0007669"/>
    <property type="project" value="InterPro"/>
</dbReference>
<dbReference type="AlphaFoldDB" id="A0A158CWU6"/>
<evidence type="ECO:0000313" key="5">
    <source>
        <dbReference type="Proteomes" id="UP000054851"/>
    </source>
</evidence>
<keyword evidence="5" id="KW-1185">Reference proteome</keyword>
<dbReference type="PANTHER" id="PTHR43420">
    <property type="entry name" value="ACETYLTRANSFERASE"/>
    <property type="match status" value="1"/>
</dbReference>
<sequence length="226" mass="25397">MTLDRPVWTALTTRQAHLGEGDALARRYDPDIAPFAAVDSESPNSWRALGAMLKPQERAAVLSPGDVEIEVEGIEAQRLGTIHQMIDTQRFAESTDDRDMIRLAKQDVPDMLELAQRTRPGPFGKRTHEMGNYIGIRDEGRLIAMAGERMRMDGHVEISAVCVDEQWRGRGIAARLINVLRREIAQRGETPFLHVFSHNTGAIGLYERLGFALRHEFMLTQLVRAA</sequence>
<dbReference type="InterPro" id="IPR016181">
    <property type="entry name" value="Acyl_CoA_acyltransferase"/>
</dbReference>
<dbReference type="PANTHER" id="PTHR43420:SF3">
    <property type="entry name" value="N-ACETYLTRANSFERASE DOMAIN-CONTAINING PROTEIN"/>
    <property type="match status" value="1"/>
</dbReference>
<organism evidence="4 5">
    <name type="scientific">Caballeronia hypogeia</name>
    <dbReference type="NCBI Taxonomy" id="1777140"/>
    <lineage>
        <taxon>Bacteria</taxon>
        <taxon>Pseudomonadati</taxon>
        <taxon>Pseudomonadota</taxon>
        <taxon>Betaproteobacteria</taxon>
        <taxon>Burkholderiales</taxon>
        <taxon>Burkholderiaceae</taxon>
        <taxon>Caballeronia</taxon>
    </lineage>
</organism>
<keyword evidence="1" id="KW-0808">Transferase</keyword>
<proteinExistence type="predicted"/>
<dbReference type="InterPro" id="IPR000182">
    <property type="entry name" value="GNAT_dom"/>
</dbReference>
<gene>
    <name evidence="4" type="ORF">AWB79_06103</name>
</gene>
<feature type="domain" description="N-acetyltransferase" evidence="3">
    <location>
        <begin position="99"/>
        <end position="226"/>
    </location>
</feature>
<dbReference type="EMBL" id="FCOA02000030">
    <property type="protein sequence ID" value="SAK86691.1"/>
    <property type="molecule type" value="Genomic_DNA"/>
</dbReference>
<dbReference type="CDD" id="cd04301">
    <property type="entry name" value="NAT_SF"/>
    <property type="match status" value="1"/>
</dbReference>
<dbReference type="SUPFAM" id="SSF55729">
    <property type="entry name" value="Acyl-CoA N-acyltransferases (Nat)"/>
    <property type="match status" value="1"/>
</dbReference>
<dbReference type="Proteomes" id="UP000054851">
    <property type="component" value="Unassembled WGS sequence"/>
</dbReference>
<evidence type="ECO:0000313" key="4">
    <source>
        <dbReference type="EMBL" id="SAK86691.1"/>
    </source>
</evidence>
<dbReference type="Pfam" id="PF08445">
    <property type="entry name" value="FR47"/>
    <property type="match status" value="1"/>
</dbReference>
<dbReference type="STRING" id="1777140.AWB79_06103"/>
<evidence type="ECO:0000259" key="3">
    <source>
        <dbReference type="PROSITE" id="PS51186"/>
    </source>
</evidence>
<dbReference type="PROSITE" id="PS51186">
    <property type="entry name" value="GNAT"/>
    <property type="match status" value="1"/>
</dbReference>
<protein>
    <submittedName>
        <fullName evidence="4">FR47 domain-containing protein</fullName>
    </submittedName>
</protein>
<dbReference type="RefSeq" id="WP_061171144.1">
    <property type="nucleotide sequence ID" value="NZ_FCOA02000030.1"/>
</dbReference>
<evidence type="ECO:0000256" key="2">
    <source>
        <dbReference type="ARBA" id="ARBA00023315"/>
    </source>
</evidence>
<reference evidence="4" key="1">
    <citation type="submission" date="2016-01" db="EMBL/GenBank/DDBJ databases">
        <authorList>
            <person name="Peeters C."/>
        </authorList>
    </citation>
    <scope>NUCLEOTIDE SEQUENCE</scope>
    <source>
        <strain evidence="4">LMG 29322</strain>
    </source>
</reference>